<keyword evidence="3 9" id="KW-0698">rRNA processing</keyword>
<dbReference type="InterPro" id="IPR023091">
    <property type="entry name" value="MetalPrtase_cat_dom_sf_prd"/>
</dbReference>
<accession>A0A0P6Y272</accession>
<dbReference type="PANTHER" id="PTHR46986:SF1">
    <property type="entry name" value="ENDORIBONUCLEASE YBEY, CHLOROPLASTIC"/>
    <property type="match status" value="1"/>
</dbReference>
<feature type="binding site" evidence="9">
    <location>
        <position position="110"/>
    </location>
    <ligand>
        <name>Zn(2+)</name>
        <dbReference type="ChEBI" id="CHEBI:29105"/>
        <note>catalytic</note>
    </ligand>
</feature>
<dbReference type="GO" id="GO:0005737">
    <property type="term" value="C:cytoplasm"/>
    <property type="evidence" value="ECO:0007669"/>
    <property type="project" value="UniProtKB-SubCell"/>
</dbReference>
<reference evidence="10 11" key="1">
    <citation type="submission" date="2015-07" db="EMBL/GenBank/DDBJ databases">
        <title>Whole genome sequence of Thermanaerothrix daxensis DSM 23592.</title>
        <authorList>
            <person name="Hemp J."/>
            <person name="Ward L.M."/>
            <person name="Pace L.A."/>
            <person name="Fischer W.W."/>
        </authorList>
    </citation>
    <scope>NUCLEOTIDE SEQUENCE [LARGE SCALE GENOMIC DNA]</scope>
    <source>
        <strain evidence="10 11">GNS-1</strain>
    </source>
</reference>
<evidence type="ECO:0000256" key="2">
    <source>
        <dbReference type="ARBA" id="ARBA00022517"/>
    </source>
</evidence>
<evidence type="ECO:0000313" key="10">
    <source>
        <dbReference type="EMBL" id="KPL83124.1"/>
    </source>
</evidence>
<evidence type="ECO:0000256" key="9">
    <source>
        <dbReference type="HAMAP-Rule" id="MF_00009"/>
    </source>
</evidence>
<dbReference type="RefSeq" id="WP_054521512.1">
    <property type="nucleotide sequence ID" value="NZ_LGKO01000004.1"/>
</dbReference>
<keyword evidence="11" id="KW-1185">Reference proteome</keyword>
<dbReference type="PANTHER" id="PTHR46986">
    <property type="entry name" value="ENDORIBONUCLEASE YBEY, CHLOROPLASTIC"/>
    <property type="match status" value="1"/>
</dbReference>
<dbReference type="EMBL" id="LGKO01000004">
    <property type="protein sequence ID" value="KPL83124.1"/>
    <property type="molecule type" value="Genomic_DNA"/>
</dbReference>
<evidence type="ECO:0000256" key="3">
    <source>
        <dbReference type="ARBA" id="ARBA00022552"/>
    </source>
</evidence>
<keyword evidence="8 9" id="KW-0862">Zinc</keyword>
<feature type="binding site" evidence="9">
    <location>
        <position position="114"/>
    </location>
    <ligand>
        <name>Zn(2+)</name>
        <dbReference type="ChEBI" id="CHEBI:29105"/>
        <note>catalytic</note>
    </ligand>
</feature>
<keyword evidence="5 9" id="KW-0479">Metal-binding</keyword>
<dbReference type="GO" id="GO:0004222">
    <property type="term" value="F:metalloendopeptidase activity"/>
    <property type="evidence" value="ECO:0007669"/>
    <property type="project" value="InterPro"/>
</dbReference>
<dbReference type="Proteomes" id="UP000050544">
    <property type="component" value="Unassembled WGS sequence"/>
</dbReference>
<evidence type="ECO:0000256" key="1">
    <source>
        <dbReference type="ARBA" id="ARBA00010875"/>
    </source>
</evidence>
<keyword evidence="4 9" id="KW-0540">Nuclease</keyword>
<keyword evidence="9" id="KW-0963">Cytoplasm</keyword>
<proteinExistence type="inferred from homology"/>
<dbReference type="InterPro" id="IPR020549">
    <property type="entry name" value="YbeY_CS"/>
</dbReference>
<dbReference type="HAMAP" id="MF_00009">
    <property type="entry name" value="Endoribonucl_YbeY"/>
    <property type="match status" value="1"/>
</dbReference>
<dbReference type="OrthoDB" id="9807740at2"/>
<keyword evidence="7 9" id="KW-0378">Hydrolase</keyword>
<dbReference type="GO" id="GO:0004521">
    <property type="term" value="F:RNA endonuclease activity"/>
    <property type="evidence" value="ECO:0007669"/>
    <property type="project" value="UniProtKB-UniRule"/>
</dbReference>
<comment type="cofactor">
    <cofactor evidence="9">
        <name>Zn(2+)</name>
        <dbReference type="ChEBI" id="CHEBI:29105"/>
    </cofactor>
    <text evidence="9">Binds 1 zinc ion.</text>
</comment>
<dbReference type="Pfam" id="PF02130">
    <property type="entry name" value="YbeY"/>
    <property type="match status" value="1"/>
</dbReference>
<keyword evidence="2 9" id="KW-0690">Ribosome biogenesis</keyword>
<comment type="function">
    <text evidence="9">Single strand-specific metallo-endoribonuclease involved in late-stage 70S ribosome quality control and in maturation of the 3' terminus of the 16S rRNA.</text>
</comment>
<dbReference type="Gene3D" id="3.40.390.30">
    <property type="entry name" value="Metalloproteases ('zincins'), catalytic domain"/>
    <property type="match status" value="1"/>
</dbReference>
<evidence type="ECO:0000256" key="7">
    <source>
        <dbReference type="ARBA" id="ARBA00022801"/>
    </source>
</evidence>
<comment type="similarity">
    <text evidence="1 9">Belongs to the endoribonuclease YbeY family.</text>
</comment>
<dbReference type="SUPFAM" id="SSF55486">
    <property type="entry name" value="Metalloproteases ('zincins'), catalytic domain"/>
    <property type="match status" value="1"/>
</dbReference>
<dbReference type="STRING" id="869279.SE15_07585"/>
<dbReference type="GO" id="GO:0008270">
    <property type="term" value="F:zinc ion binding"/>
    <property type="evidence" value="ECO:0007669"/>
    <property type="project" value="UniProtKB-UniRule"/>
</dbReference>
<dbReference type="InterPro" id="IPR002036">
    <property type="entry name" value="YbeY"/>
</dbReference>
<feature type="binding site" evidence="9">
    <location>
        <position position="120"/>
    </location>
    <ligand>
        <name>Zn(2+)</name>
        <dbReference type="ChEBI" id="CHEBI:29105"/>
        <note>catalytic</note>
    </ligand>
</feature>
<dbReference type="NCBIfam" id="TIGR00043">
    <property type="entry name" value="rRNA maturation RNase YbeY"/>
    <property type="match status" value="1"/>
</dbReference>
<evidence type="ECO:0000256" key="8">
    <source>
        <dbReference type="ARBA" id="ARBA00022833"/>
    </source>
</evidence>
<protein>
    <recommendedName>
        <fullName evidence="9">Endoribonuclease YbeY</fullName>
        <ecNumber evidence="9">3.1.-.-</ecNumber>
    </recommendedName>
</protein>
<gene>
    <name evidence="9" type="primary">ybeY</name>
    <name evidence="10" type="ORF">SE15_07585</name>
</gene>
<dbReference type="EC" id="3.1.-.-" evidence="9"/>
<evidence type="ECO:0000256" key="6">
    <source>
        <dbReference type="ARBA" id="ARBA00022759"/>
    </source>
</evidence>
<evidence type="ECO:0000256" key="4">
    <source>
        <dbReference type="ARBA" id="ARBA00022722"/>
    </source>
</evidence>
<dbReference type="PATRIC" id="fig|869279.4.peg.2247"/>
<evidence type="ECO:0000313" key="11">
    <source>
        <dbReference type="Proteomes" id="UP000050544"/>
    </source>
</evidence>
<organism evidence="10 11">
    <name type="scientific">Thermanaerothrix daxensis</name>
    <dbReference type="NCBI Taxonomy" id="869279"/>
    <lineage>
        <taxon>Bacteria</taxon>
        <taxon>Bacillati</taxon>
        <taxon>Chloroflexota</taxon>
        <taxon>Anaerolineae</taxon>
        <taxon>Anaerolineales</taxon>
        <taxon>Anaerolineaceae</taxon>
        <taxon>Thermanaerothrix</taxon>
    </lineage>
</organism>
<dbReference type="GO" id="GO:0006364">
    <property type="term" value="P:rRNA processing"/>
    <property type="evidence" value="ECO:0007669"/>
    <property type="project" value="UniProtKB-UniRule"/>
</dbReference>
<sequence>MINLIIEPPFENRVNEDSIIQAAETVLKHQNKDVDLSIVISDNNELQRLNREFLGDDVPTDVLSFPSGEVDPDTQRLYAGDIIISWEKANEQAQKSGHSLECEMTLLVVHGVLHLLGYDHAEEDEKQIMWRLQSEILQSLGCNSQILPD</sequence>
<keyword evidence="6 9" id="KW-0255">Endonuclease</keyword>
<comment type="caution">
    <text evidence="10">The sequence shown here is derived from an EMBL/GenBank/DDBJ whole genome shotgun (WGS) entry which is preliminary data.</text>
</comment>
<dbReference type="PROSITE" id="PS01306">
    <property type="entry name" value="UPF0054"/>
    <property type="match status" value="1"/>
</dbReference>
<comment type="subcellular location">
    <subcellularLocation>
        <location evidence="9">Cytoplasm</location>
    </subcellularLocation>
</comment>
<dbReference type="AlphaFoldDB" id="A0A0P6Y272"/>
<name>A0A0P6Y272_9CHLR</name>
<evidence type="ECO:0000256" key="5">
    <source>
        <dbReference type="ARBA" id="ARBA00022723"/>
    </source>
</evidence>